<accession>A0A2T5MG34</accession>
<evidence type="ECO:0000256" key="1">
    <source>
        <dbReference type="SAM" id="MobiDB-lite"/>
    </source>
</evidence>
<comment type="caution">
    <text evidence="2">The sequence shown here is derived from an EMBL/GenBank/DDBJ whole genome shotgun (WGS) entry which is preliminary data.</text>
</comment>
<protein>
    <submittedName>
        <fullName evidence="2">Uncharacterized protein</fullName>
    </submittedName>
</protein>
<reference evidence="2 3" key="1">
    <citation type="submission" date="2018-04" db="EMBL/GenBank/DDBJ databases">
        <title>Novel species isolated from glacier.</title>
        <authorList>
            <person name="Liu Q."/>
            <person name="Xin Y.-H."/>
        </authorList>
    </citation>
    <scope>NUCLEOTIDE SEQUENCE [LARGE SCALE GENOMIC DNA]</scope>
    <source>
        <strain evidence="2 3">GT1R17</strain>
    </source>
</reference>
<evidence type="ECO:0000313" key="2">
    <source>
        <dbReference type="EMBL" id="PTU31533.1"/>
    </source>
</evidence>
<proteinExistence type="predicted"/>
<feature type="region of interest" description="Disordered" evidence="1">
    <location>
        <begin position="1"/>
        <end position="20"/>
    </location>
</feature>
<sequence length="110" mass="11494">MFVAAALASSPMEAPAKTSSMKMEMAADAPCMDMMDMGDQDQPSKCPSKCCDGKACPDMSRCAHAQPALAAVVVPMIHSSIEHNAPAVQAPIAAVRPPTSLLRPPISFHS</sequence>
<organism evidence="2 3">
    <name type="scientific">Stenotrophobium rhamnosiphilum</name>
    <dbReference type="NCBI Taxonomy" id="2029166"/>
    <lineage>
        <taxon>Bacteria</taxon>
        <taxon>Pseudomonadati</taxon>
        <taxon>Pseudomonadota</taxon>
        <taxon>Gammaproteobacteria</taxon>
        <taxon>Nevskiales</taxon>
        <taxon>Nevskiaceae</taxon>
        <taxon>Stenotrophobium</taxon>
    </lineage>
</organism>
<evidence type="ECO:0000313" key="3">
    <source>
        <dbReference type="Proteomes" id="UP000244248"/>
    </source>
</evidence>
<name>A0A2T5MG34_9GAMM</name>
<keyword evidence="3" id="KW-1185">Reference proteome</keyword>
<gene>
    <name evidence="2" type="ORF">CJD38_09385</name>
</gene>
<dbReference type="AlphaFoldDB" id="A0A2T5MG34"/>
<dbReference type="Proteomes" id="UP000244248">
    <property type="component" value="Unassembled WGS sequence"/>
</dbReference>
<dbReference type="EMBL" id="QANS01000003">
    <property type="protein sequence ID" value="PTU31533.1"/>
    <property type="molecule type" value="Genomic_DNA"/>
</dbReference>